<keyword evidence="2" id="KW-1003">Cell membrane</keyword>
<evidence type="ECO:0000256" key="4">
    <source>
        <dbReference type="ARBA" id="ARBA00022679"/>
    </source>
</evidence>
<dbReference type="RefSeq" id="WP_162356852.1">
    <property type="nucleotide sequence ID" value="NZ_WMIB01000013.1"/>
</dbReference>
<evidence type="ECO:0000256" key="1">
    <source>
        <dbReference type="ARBA" id="ARBA00004236"/>
    </source>
</evidence>
<dbReference type="Gene3D" id="3.90.550.10">
    <property type="entry name" value="Spore Coat Polysaccharide Biosynthesis Protein SpsA, Chain A"/>
    <property type="match status" value="1"/>
</dbReference>
<keyword evidence="4 12" id="KW-0808">Transferase</keyword>
<evidence type="ECO:0000256" key="6">
    <source>
        <dbReference type="ARBA" id="ARBA00023136"/>
    </source>
</evidence>
<dbReference type="Pfam" id="PF00535">
    <property type="entry name" value="Glycos_transf_2"/>
    <property type="match status" value="1"/>
</dbReference>
<feature type="domain" description="Glycosyltransferase 2-like" evidence="11">
    <location>
        <begin position="19"/>
        <end position="107"/>
    </location>
</feature>
<dbReference type="PANTHER" id="PTHR43646">
    <property type="entry name" value="GLYCOSYLTRANSFERASE"/>
    <property type="match status" value="1"/>
</dbReference>
<keyword evidence="5" id="KW-0125">Carotenoid biosynthesis</keyword>
<evidence type="ECO:0000256" key="10">
    <source>
        <dbReference type="ARBA" id="ARBA00040345"/>
    </source>
</evidence>
<dbReference type="SUPFAM" id="SSF53448">
    <property type="entry name" value="Nucleotide-diphospho-sugar transferases"/>
    <property type="match status" value="1"/>
</dbReference>
<dbReference type="GO" id="GO:0016757">
    <property type="term" value="F:glycosyltransferase activity"/>
    <property type="evidence" value="ECO:0007669"/>
    <property type="project" value="UniProtKB-KW"/>
</dbReference>
<dbReference type="InterPro" id="IPR029044">
    <property type="entry name" value="Nucleotide-diphossugar_trans"/>
</dbReference>
<evidence type="ECO:0000256" key="7">
    <source>
        <dbReference type="ARBA" id="ARBA00037281"/>
    </source>
</evidence>
<gene>
    <name evidence="12" type="ORF">GKZ89_13185</name>
</gene>
<comment type="caution">
    <text evidence="12">The sequence shown here is derived from an EMBL/GenBank/DDBJ whole genome shotgun (WGS) entry which is preliminary data.</text>
</comment>
<dbReference type="PANTHER" id="PTHR43646:SF2">
    <property type="entry name" value="GLYCOSYLTRANSFERASE 2-LIKE DOMAIN-CONTAINING PROTEIN"/>
    <property type="match status" value="1"/>
</dbReference>
<keyword evidence="3" id="KW-0328">Glycosyltransferase</keyword>
<evidence type="ECO:0000313" key="12">
    <source>
        <dbReference type="EMBL" id="MTH54358.1"/>
    </source>
</evidence>
<comment type="subcellular location">
    <subcellularLocation>
        <location evidence="1">Cell membrane</location>
    </subcellularLocation>
</comment>
<protein>
    <recommendedName>
        <fullName evidence="10">4,4'-diaponeurosporenoate glycosyltransferase</fullName>
    </recommendedName>
</protein>
<evidence type="ECO:0000256" key="2">
    <source>
        <dbReference type="ARBA" id="ARBA00022475"/>
    </source>
</evidence>
<dbReference type="GO" id="GO:0005886">
    <property type="term" value="C:plasma membrane"/>
    <property type="evidence" value="ECO:0007669"/>
    <property type="project" value="UniProtKB-SubCell"/>
</dbReference>
<organism evidence="12 13">
    <name type="scientific">Metabacillus mangrovi</name>
    <dbReference type="NCBI Taxonomy" id="1491830"/>
    <lineage>
        <taxon>Bacteria</taxon>
        <taxon>Bacillati</taxon>
        <taxon>Bacillota</taxon>
        <taxon>Bacilli</taxon>
        <taxon>Bacillales</taxon>
        <taxon>Bacillaceae</taxon>
        <taxon>Metabacillus</taxon>
    </lineage>
</organism>
<comment type="function">
    <text evidence="7">Catalyzes the glycosylation of 4,4'-diaponeurosporenoate, i.e. the esterification of glucose at the C1'' position with the carboxyl group of 4,4'-diaponeurosporenic acid, to form glycosyl-4,4'-diaponeurosporenoate. This is a step in the biosynthesis of staphyloxanthin, an orange pigment present in most staphylococci strains.</text>
</comment>
<reference evidence="12 13" key="1">
    <citation type="journal article" date="2017" name="Int. J. Syst. Evol. Microbiol.">
        <title>Bacillus mangrovi sp. nov., isolated from a sediment sample from a mangrove forest.</title>
        <authorList>
            <person name="Gupta V."/>
            <person name="Singh P.K."/>
            <person name="Korpole S."/>
            <person name="Tanuku N.R.S."/>
            <person name="Pinnaka A.K."/>
        </authorList>
    </citation>
    <scope>NUCLEOTIDE SEQUENCE [LARGE SCALE GENOMIC DNA]</scope>
    <source>
        <strain evidence="12 13">KCTC 33872</strain>
    </source>
</reference>
<name>A0A7X2V5S2_9BACI</name>
<sequence length="252" mass="28057">MFYRKTVYWRTTVEPIKFSIIVPAHNEEKEISKCLESIKAAAAPYGEQAEIIVVLNRCTDRTEEIALAYGCTTIKNDDRNLAKIRNAGARAARGEILVTIDADTVMSSFMLAAAEKLLATGLFIGGGVTGKFDRMSIGITASVAALSVPIMLKYGLISIGIFWCRKADFDAIGGFNEGMLLAEDCDFARRLALYGLRNQKLFGTIPFAMTTSSRKFDQYGDWLLIKRPEIIAAFLKENDQKLADQLYYDFEN</sequence>
<evidence type="ECO:0000313" key="13">
    <source>
        <dbReference type="Proteomes" id="UP000434639"/>
    </source>
</evidence>
<dbReference type="EMBL" id="WMIB01000013">
    <property type="protein sequence ID" value="MTH54358.1"/>
    <property type="molecule type" value="Genomic_DNA"/>
</dbReference>
<evidence type="ECO:0000256" key="9">
    <source>
        <dbReference type="ARBA" id="ARBA00038120"/>
    </source>
</evidence>
<keyword evidence="6" id="KW-0472">Membrane</keyword>
<dbReference type="AlphaFoldDB" id="A0A7X2V5S2"/>
<dbReference type="InterPro" id="IPR001173">
    <property type="entry name" value="Glyco_trans_2-like"/>
</dbReference>
<evidence type="ECO:0000256" key="3">
    <source>
        <dbReference type="ARBA" id="ARBA00022676"/>
    </source>
</evidence>
<proteinExistence type="inferred from homology"/>
<accession>A0A7X2V5S2</accession>
<evidence type="ECO:0000256" key="5">
    <source>
        <dbReference type="ARBA" id="ARBA00022746"/>
    </source>
</evidence>
<evidence type="ECO:0000259" key="11">
    <source>
        <dbReference type="Pfam" id="PF00535"/>
    </source>
</evidence>
<dbReference type="GO" id="GO:0016117">
    <property type="term" value="P:carotenoid biosynthetic process"/>
    <property type="evidence" value="ECO:0007669"/>
    <property type="project" value="UniProtKB-KW"/>
</dbReference>
<keyword evidence="13" id="KW-1185">Reference proteome</keyword>
<dbReference type="Proteomes" id="UP000434639">
    <property type="component" value="Unassembled WGS sequence"/>
</dbReference>
<evidence type="ECO:0000256" key="8">
    <source>
        <dbReference type="ARBA" id="ARBA00037904"/>
    </source>
</evidence>
<comment type="pathway">
    <text evidence="8">Carotenoid biosynthesis; staphyloxanthin biosynthesis; staphyloxanthin from farnesyl diphosphate: step 4/5.</text>
</comment>
<comment type="similarity">
    <text evidence="9">Belongs to the glycosyltransferase 2 family. CrtQ subfamily.</text>
</comment>